<sequence>MWAVGLLLLTTFSSACAQTCPDGWLSYRQSCYIIVGTSKTWQQARAACQILQADLASLATGLEQVWIGIQIPNINGHWIGLHDMSQEGSWQWTDGTPYSSTFTSWNPGEPNNVGDEDCVEVLQGGGWNDHSCSVSRPYICERSVGISDECDIVNGYEKSGDRCYRLGDDSVTWLDARARCRGEGGDLISIYNMTDHIYVATKVRLINEPVWIGLSDVDSPKVLHWSNPADTFDFSYWQPGEPVGNWSWPGATCVEVIGSGRSAHWTGIRCGNERKYICEKGLYGTCPAGWLPNDRSCYQFNTSPQTQWLEAKLRCEEVGSQLITISSQAEQDFISTMFPSLQAGGTNYLWIGLSDFVDDGVFRWPADDLTYSNWLPNNPSDRPDYVDCSTMYTGVNEGYWETRECFEQHAYVCELPQGKDLVTGECNKPLGMESYAIADAQLNASAALDLDHRAQRARLNARNDFNGGGGWAAASSDANEWLEIDLLYPTKVTGMVTQGTFDLVRWVTSYEVMYSLDRHSWEIITDSSGPPKVFQGNTDQNTEVRTYLAAPIVTRFVRVWPKTWNNGIGLRLELLGCSSRQNKSCPVGWILHPMFSSCYLFVNQDETWDKARTECSQKDATLTSVTSAEEQDFILGHGNRNLNIGFHDKTTEGTFTWLDGLPTTFLNWEPGEPSNAGGNEDCTEIVYDTGMWNDVPCGQFWSTRGYVCKRPADEVNLPTALPTTIWNSGKCPAGWNEDPMGDFCYQINSASVQTWREAQLMCGQRGGDLLSITTPHEQFYITGLLSSVTGMASLWIGANNLGTQGGWRWNDGSAFVYFNWASGPNGGSADNCVEIASSNGRWNDLSCDEGRGYICKTRQTPTVPTPLPPPDQFLVHVCERQGDTLSCDGGKVIEVVAAAYGRSDPNICSNQPISNTDCAAAGVMQKVKTDCDGQTSCPVLASNSVFGDPCSGVQKYLEVTYNCINDGAADLIDCSTRADSRSEEKFTVRCPPGCTGTSADVKGTGVYTDDSSICRAAIHDGRITNEQGGDITVIKVAGLQSYQSSTQNGISTLSSGDWTAHRSFLFQSDGVLSCPLGWTSYHGNCFFTSSDQRSWQEASLFCRQTGGDLASISTSTEQALLTSLVAGVPGNTWIGLNDLSIHMYFQWIDDLQATFTNWDNNQPNDWSGNTENCVQVNNNNGRWNDAACDQPAYYACKKPKALLTTPSVQPTTFAGCEEGWLAYQASCYIVSDDVETWGAARSKCQSPNSAELVQIQDRFEQAFLASRVSDSDINLWIGLSGIIDNGQAIFQWSNGEGLIYTNWDRNQPDPTQGRCVSMHTGDGAGLWNAQECGAPQKYICEKQRVGFTAPPLPPTTTPVPTCPTGWVGLEQGSFCYQFNSVVKTTWMEAVDACMALGADLCSIHSITELNYIAGNFGPYDDAYWIGLNSRDTSQGYHWSDNTAVGFTNWAPGEPNNMNGLENCVEMYQEPTGVVPWNDVSCFSLRNYVCKVAKGHPLVAQPTPATTQPVVTCEDASWLYFQGGCYKFVDYYNGQSWEGARQDCRSAGGDLVSLGDPEEAGFVFQQAGRQLLYGTRAWIGLREYGVEGVYSWSDQTPVSFFNWGQGEPNDHNGEQQCGAMYLHNGQWDDDNCGMQHGYICKKPNGTITAAPPTTPWPGNCMSGWSEYGNKCFKIFEEQMTWSAARDACRGVGTGMDLAAVDNEFEQAFLTTRLYGLSGNLWIGLSERTEPGQFLWTSGHSVSYTNWAASEPGYWLYSDDSCVEMRTDYNDVGLWDDVSCDALRGFICHGFKGSSSLPQTTPTSSCPPGYTQYLLSCYKVTDTKGTWEEENVACQQEGGQLSSILNVYQQAFVMSIAKSRVWIGLSDSQTPQQYSWTDGWPVLYDNWGANEPSMGPREGCVAMEVGGAWDDTTCTTQLPAICKKSTAGDLQRITFPTPRRVSNYASLETTLSQDLRSFTLCLHMRTDMSPTSQAGLVSYAVQQQHNELLIFNQGGSGFALYVQGKTAALGDLPVWDGERHAVCATWRSTDGAWQIYTDGALQASGSGFNVGGTVRSGGSWILAQEQDTVGGGFTETQAFSGELSQVNLWNRVLTPSEIGTDWSVFCNQHGNVIDWATTDITVFGLGASDQYRCNLPPTASPSHPGRCPDLTWVSWGRKCYYVETGNDDNSRRSWPEADYECKGRGAELVSLHSQAEIGLLQQMQLTSSVWIGLYKNSDLYKKNNKHDPYKYRPISLLSIITISKVMEALINNALWKHISENRLISDNQFGFRAGHSTTDALTFVTQLLHDTKDRRQESRLICLDISRAFDRVWHRGLITKLDAIGVKGSLLRWIEDYQSDRELKVVISGKTSSSKAINAGVPQGSILGPLLFLIFIDDITEKLTNTAMLYADDTSLMNIIRKRLERTSAAQSLNKDLQEIQKWALEWNVLFGATKCKNLTVSNLKDVDVEGNHPVLNVMDTRNSLDAIQRRATKIINLPQDSLHSIQIQPLEQRRNVGALTLLHRMYYQNTPTLLNNLSPTFIAEKLACAIQWTDGSPVDFTNWASGEPNDLDGSGRENCIEMYTDGRWNDINCFGRLGFVCETSLG</sequence>
<feature type="signal peptide" evidence="6">
    <location>
        <begin position="1"/>
        <end position="17"/>
    </location>
</feature>
<feature type="domain" description="LCCL" evidence="10">
    <location>
        <begin position="968"/>
        <end position="1062"/>
    </location>
</feature>
<dbReference type="PROSITE" id="PS01286">
    <property type="entry name" value="FA58C_2"/>
    <property type="match status" value="1"/>
</dbReference>
<dbReference type="EMBL" id="OV696700">
    <property type="protein sequence ID" value="CAH1245979.1"/>
    <property type="molecule type" value="Genomic_DNA"/>
</dbReference>
<dbReference type="PROSITE" id="PS50878">
    <property type="entry name" value="RT_POL"/>
    <property type="match status" value="1"/>
</dbReference>
<dbReference type="Gene3D" id="2.60.120.200">
    <property type="match status" value="1"/>
</dbReference>
<feature type="domain" description="C-type lectin" evidence="8">
    <location>
        <begin position="2530"/>
        <end position="2581"/>
    </location>
</feature>
<keyword evidence="6" id="KW-0732">Signal</keyword>
<feature type="domain" description="C-type lectin" evidence="8">
    <location>
        <begin position="1811"/>
        <end position="1921"/>
    </location>
</feature>
<dbReference type="PANTHER" id="PTHR22803">
    <property type="entry name" value="MANNOSE, PHOSPHOLIPASE, LECTIN RECEPTOR RELATED"/>
    <property type="match status" value="1"/>
</dbReference>
<dbReference type="FunFam" id="2.60.120.740:FF:000001">
    <property type="entry name" value="Adhesion G protein-coupled receptor L2"/>
    <property type="match status" value="1"/>
</dbReference>
<dbReference type="CDD" id="cd03590">
    <property type="entry name" value="CLECT_DC-SIGN_like"/>
    <property type="match status" value="2"/>
</dbReference>
<dbReference type="SUPFAM" id="SSF49785">
    <property type="entry name" value="Galactose-binding domain-like"/>
    <property type="match status" value="1"/>
</dbReference>
<feature type="domain" description="C-type lectin" evidence="8">
    <location>
        <begin position="740"/>
        <end position="856"/>
    </location>
</feature>
<feature type="domain" description="SUEL-type lectin" evidence="9">
    <location>
        <begin position="877"/>
        <end position="964"/>
    </location>
</feature>
<dbReference type="PROSITE" id="PS50820">
    <property type="entry name" value="LCCL"/>
    <property type="match status" value="1"/>
</dbReference>
<feature type="domain" description="C-type lectin" evidence="8">
    <location>
        <begin position="159"/>
        <end position="279"/>
    </location>
</feature>
<evidence type="ECO:0000259" key="9">
    <source>
        <dbReference type="PROSITE" id="PS50228"/>
    </source>
</evidence>
<dbReference type="SMART" id="SM00603">
    <property type="entry name" value="LCCL"/>
    <property type="match status" value="1"/>
</dbReference>
<feature type="domain" description="C-type lectin" evidence="8">
    <location>
        <begin position="293"/>
        <end position="414"/>
    </location>
</feature>
<dbReference type="Pfam" id="PF00078">
    <property type="entry name" value="RVT_1"/>
    <property type="match status" value="1"/>
</dbReference>
<dbReference type="Pfam" id="PF03815">
    <property type="entry name" value="LCCL"/>
    <property type="match status" value="1"/>
</dbReference>
<keyword evidence="4" id="KW-0325">Glycoprotein</keyword>
<reference evidence="13" key="1">
    <citation type="submission" date="2022-01" db="EMBL/GenBank/DDBJ databases">
        <authorList>
            <person name="Braso-Vives M."/>
        </authorList>
    </citation>
    <scope>NUCLEOTIDE SEQUENCE</scope>
</reference>
<keyword evidence="1" id="KW-0430">Lectin</keyword>
<dbReference type="InterPro" id="IPR013320">
    <property type="entry name" value="ConA-like_dom_sf"/>
</dbReference>
<dbReference type="Pfam" id="PF00059">
    <property type="entry name" value="Lectin_C"/>
    <property type="match status" value="13"/>
</dbReference>
<dbReference type="Pfam" id="PF00754">
    <property type="entry name" value="F5_F8_type_C"/>
    <property type="match status" value="1"/>
</dbReference>
<dbReference type="FunFam" id="2.60.120.260:FF:000002">
    <property type="entry name" value="Coagulation factor VIII"/>
    <property type="match status" value="1"/>
</dbReference>
<dbReference type="GO" id="GO:0030246">
    <property type="term" value="F:carbohydrate binding"/>
    <property type="evidence" value="ECO:0007669"/>
    <property type="project" value="UniProtKB-KW"/>
</dbReference>
<dbReference type="SUPFAM" id="SSF49899">
    <property type="entry name" value="Concanavalin A-like lectins/glucanases"/>
    <property type="match status" value="1"/>
</dbReference>
<feature type="domain" description="C-type lectin" evidence="8">
    <location>
        <begin position="27"/>
        <end position="141"/>
    </location>
</feature>
<dbReference type="SUPFAM" id="SSF69848">
    <property type="entry name" value="LCCL domain"/>
    <property type="match status" value="1"/>
</dbReference>
<dbReference type="SMART" id="SM00159">
    <property type="entry name" value="PTX"/>
    <property type="match status" value="1"/>
</dbReference>
<dbReference type="CDD" id="cd00037">
    <property type="entry name" value="CLECT"/>
    <property type="match status" value="8"/>
</dbReference>
<dbReference type="PRINTS" id="PR00895">
    <property type="entry name" value="PENTAXIN"/>
</dbReference>
<feature type="domain" description="C-type lectin" evidence="8">
    <location>
        <begin position="594"/>
        <end position="699"/>
    </location>
</feature>
<dbReference type="InterPro" id="IPR001304">
    <property type="entry name" value="C-type_lectin-like"/>
</dbReference>
<feature type="domain" description="C-type lectin" evidence="8">
    <location>
        <begin position="1223"/>
        <end position="1341"/>
    </location>
</feature>
<dbReference type="InterPro" id="IPR000477">
    <property type="entry name" value="RT_dom"/>
</dbReference>
<evidence type="ECO:0000313" key="14">
    <source>
        <dbReference type="Proteomes" id="UP000838412"/>
    </source>
</evidence>
<dbReference type="PROSITE" id="PS00615">
    <property type="entry name" value="C_TYPE_LECTIN_1"/>
    <property type="match status" value="8"/>
</dbReference>
<evidence type="ECO:0000256" key="5">
    <source>
        <dbReference type="PROSITE-ProRule" id="PRU01172"/>
    </source>
</evidence>
<keyword evidence="14" id="KW-1185">Reference proteome</keyword>
<dbReference type="Pfam" id="PF00354">
    <property type="entry name" value="Pentaxin"/>
    <property type="match status" value="1"/>
</dbReference>
<dbReference type="InterPro" id="IPR036609">
    <property type="entry name" value="LCCL_sf"/>
</dbReference>
<dbReference type="InterPro" id="IPR016186">
    <property type="entry name" value="C-type_lectin-like/link_sf"/>
</dbReference>
<dbReference type="Gene3D" id="2.60.120.260">
    <property type="entry name" value="Galactose-binding domain-like"/>
    <property type="match status" value="1"/>
</dbReference>
<dbReference type="SMART" id="SM00231">
    <property type="entry name" value="FA58C"/>
    <property type="match status" value="1"/>
</dbReference>
<dbReference type="InterPro" id="IPR000421">
    <property type="entry name" value="FA58C"/>
</dbReference>
<evidence type="ECO:0000259" key="12">
    <source>
        <dbReference type="PROSITE" id="PS51828"/>
    </source>
</evidence>
<keyword evidence="3" id="KW-1015">Disulfide bond</keyword>
<dbReference type="InterPro" id="IPR016187">
    <property type="entry name" value="CTDL_fold"/>
</dbReference>
<dbReference type="SUPFAM" id="SSF56436">
    <property type="entry name" value="C-type lectin-like"/>
    <property type="match status" value="12"/>
</dbReference>
<dbReference type="PROSITE" id="PS50228">
    <property type="entry name" value="SUEL_LECTIN"/>
    <property type="match status" value="1"/>
</dbReference>
<dbReference type="Gene3D" id="3.10.100.10">
    <property type="entry name" value="Mannose-Binding Protein A, subunit A"/>
    <property type="match status" value="13"/>
</dbReference>
<feature type="domain" description="Pentraxin (PTX)" evidence="12">
    <location>
        <begin position="1928"/>
        <end position="2131"/>
    </location>
</feature>
<dbReference type="InterPro" id="IPR050111">
    <property type="entry name" value="C-type_lectin/snaclec_domain"/>
</dbReference>
<evidence type="ECO:0000259" key="8">
    <source>
        <dbReference type="PROSITE" id="PS50041"/>
    </source>
</evidence>
<evidence type="ECO:0000259" key="7">
    <source>
        <dbReference type="PROSITE" id="PS50022"/>
    </source>
</evidence>
<dbReference type="CDD" id="cd22827">
    <property type="entry name" value="Gal_Rha_Lectin_SUL-I-like"/>
    <property type="match status" value="1"/>
</dbReference>
<feature type="domain" description="C-type lectin" evidence="8">
    <location>
        <begin position="1666"/>
        <end position="1787"/>
    </location>
</feature>
<dbReference type="CDD" id="cd00057">
    <property type="entry name" value="FA58C"/>
    <property type="match status" value="1"/>
</dbReference>
<dbReference type="CDD" id="cd01650">
    <property type="entry name" value="RT_nLTR_like"/>
    <property type="match status" value="1"/>
</dbReference>
<feature type="domain" description="C-type lectin" evidence="8">
    <location>
        <begin position="2153"/>
        <end position="2211"/>
    </location>
</feature>
<gene>
    <name evidence="13" type="primary">MRC1</name>
    <name evidence="13" type="ORF">BLAG_LOCUS8151</name>
</gene>
<dbReference type="FunFam" id="3.10.100.10:FF:000025">
    <property type="entry name" value="Mannose receptor C-type 1"/>
    <property type="match status" value="1"/>
</dbReference>
<evidence type="ECO:0000256" key="1">
    <source>
        <dbReference type="ARBA" id="ARBA00022734"/>
    </source>
</evidence>
<dbReference type="InterPro" id="IPR033989">
    <property type="entry name" value="CD209-like_CTLD"/>
</dbReference>
<feature type="domain" description="Reverse transcriptase" evidence="11">
    <location>
        <begin position="2221"/>
        <end position="2458"/>
    </location>
</feature>
<dbReference type="PROSITE" id="PS51828">
    <property type="entry name" value="PTX_2"/>
    <property type="match status" value="1"/>
</dbReference>
<feature type="domain" description="C-type lectin" evidence="8">
    <location>
        <begin position="1081"/>
        <end position="1197"/>
    </location>
</feature>
<dbReference type="Proteomes" id="UP000838412">
    <property type="component" value="Chromosome 15"/>
</dbReference>
<comment type="caution">
    <text evidence="5">Lacks conserved residue(s) required for the propagation of feature annotation.</text>
</comment>
<dbReference type="InterPro" id="IPR000922">
    <property type="entry name" value="Lectin_gal-bd_dom"/>
</dbReference>
<dbReference type="InterPro" id="IPR004043">
    <property type="entry name" value="LCCL"/>
</dbReference>
<accession>A0A8J9Z2J1</accession>
<feature type="domain" description="C-type lectin" evidence="8">
    <location>
        <begin position="1520"/>
        <end position="1640"/>
    </location>
</feature>
<evidence type="ECO:0000256" key="4">
    <source>
        <dbReference type="ARBA" id="ARBA00023180"/>
    </source>
</evidence>
<evidence type="ECO:0000259" key="10">
    <source>
        <dbReference type="PROSITE" id="PS50820"/>
    </source>
</evidence>
<dbReference type="SMART" id="SM00034">
    <property type="entry name" value="CLECT"/>
    <property type="match status" value="13"/>
</dbReference>
<dbReference type="InterPro" id="IPR043159">
    <property type="entry name" value="Lectin_gal-bd_sf"/>
</dbReference>
<keyword evidence="2" id="KW-0106">Calcium</keyword>
<feature type="domain" description="F5/8 type C" evidence="7">
    <location>
        <begin position="426"/>
        <end position="577"/>
    </location>
</feature>
<feature type="chain" id="PRO_5035432721" evidence="6">
    <location>
        <begin position="18"/>
        <end position="2585"/>
    </location>
</feature>
<dbReference type="InterPro" id="IPR018378">
    <property type="entry name" value="C-type_lectin_CS"/>
</dbReference>
<organism evidence="13 14">
    <name type="scientific">Branchiostoma lanceolatum</name>
    <name type="common">Common lancelet</name>
    <name type="synonym">Amphioxus lanceolatum</name>
    <dbReference type="NCBI Taxonomy" id="7740"/>
    <lineage>
        <taxon>Eukaryota</taxon>
        <taxon>Metazoa</taxon>
        <taxon>Chordata</taxon>
        <taxon>Cephalochordata</taxon>
        <taxon>Leptocardii</taxon>
        <taxon>Amphioxiformes</taxon>
        <taxon>Branchiostomatidae</taxon>
        <taxon>Branchiostoma</taxon>
    </lineage>
</organism>
<dbReference type="OrthoDB" id="441660at2759"/>
<dbReference type="Gene3D" id="2.60.120.740">
    <property type="match status" value="1"/>
</dbReference>
<dbReference type="InterPro" id="IPR001759">
    <property type="entry name" value="PTX_dom"/>
</dbReference>
<feature type="domain" description="C-type lectin" evidence="8">
    <location>
        <begin position="1371"/>
        <end position="1490"/>
    </location>
</feature>
<dbReference type="Pfam" id="PF02140">
    <property type="entry name" value="SUEL_Lectin"/>
    <property type="match status" value="1"/>
</dbReference>
<dbReference type="PROSITE" id="PS50041">
    <property type="entry name" value="C_TYPE_LECTIN_2"/>
    <property type="match status" value="13"/>
</dbReference>
<evidence type="ECO:0000256" key="3">
    <source>
        <dbReference type="ARBA" id="ARBA00023157"/>
    </source>
</evidence>
<name>A0A8J9Z2J1_BRALA</name>
<dbReference type="PROSITE" id="PS50022">
    <property type="entry name" value="FA58C_3"/>
    <property type="match status" value="1"/>
</dbReference>
<proteinExistence type="predicted"/>
<dbReference type="Gene3D" id="2.170.130.20">
    <property type="entry name" value="LCCL-like domain"/>
    <property type="match status" value="1"/>
</dbReference>
<evidence type="ECO:0000256" key="2">
    <source>
        <dbReference type="ARBA" id="ARBA00022837"/>
    </source>
</evidence>
<evidence type="ECO:0000313" key="13">
    <source>
        <dbReference type="EMBL" id="CAH1245979.1"/>
    </source>
</evidence>
<protein>
    <submittedName>
        <fullName evidence="13">MRC1 protein</fullName>
    </submittedName>
</protein>
<dbReference type="FunFam" id="2.60.120.200:FF:000012">
    <property type="entry name" value="neuronal pentraxin receptor"/>
    <property type="match status" value="1"/>
</dbReference>
<evidence type="ECO:0000256" key="6">
    <source>
        <dbReference type="SAM" id="SignalP"/>
    </source>
</evidence>
<dbReference type="InterPro" id="IPR008979">
    <property type="entry name" value="Galactose-bd-like_sf"/>
</dbReference>
<evidence type="ECO:0000259" key="11">
    <source>
        <dbReference type="PROSITE" id="PS50878"/>
    </source>
</evidence>